<dbReference type="SUPFAM" id="SSF55909">
    <property type="entry name" value="Pentein"/>
    <property type="match status" value="1"/>
</dbReference>
<evidence type="ECO:0000256" key="1">
    <source>
        <dbReference type="ARBA" id="ARBA00022801"/>
    </source>
</evidence>
<dbReference type="AlphaFoldDB" id="A0A9Q0NVW5"/>
<proteinExistence type="predicted"/>
<dbReference type="OrthoDB" id="1304155at2759"/>
<dbReference type="EMBL" id="JAPFFL010000015">
    <property type="protein sequence ID" value="KAJ6676901.1"/>
    <property type="molecule type" value="Genomic_DNA"/>
</dbReference>
<dbReference type="PANTHER" id="PTHR31377:SF2">
    <property type="entry name" value="AGMATINE DEIMINASE"/>
    <property type="match status" value="1"/>
</dbReference>
<reference evidence="2" key="1">
    <citation type="submission" date="2022-11" db="EMBL/GenBank/DDBJ databases">
        <authorList>
            <person name="Hyden B.L."/>
            <person name="Feng K."/>
            <person name="Yates T."/>
            <person name="Jawdy S."/>
            <person name="Smart L.B."/>
            <person name="Muchero W."/>
        </authorList>
    </citation>
    <scope>NUCLEOTIDE SEQUENCE</scope>
    <source>
        <tissue evidence="2">Shoot tip</tissue>
    </source>
</reference>
<dbReference type="GO" id="GO:0009446">
    <property type="term" value="P:putrescine biosynthetic process"/>
    <property type="evidence" value="ECO:0007669"/>
    <property type="project" value="InterPro"/>
</dbReference>
<dbReference type="Proteomes" id="UP001151529">
    <property type="component" value="Chromosome 15Z"/>
</dbReference>
<dbReference type="Pfam" id="PF04371">
    <property type="entry name" value="PAD_porph"/>
    <property type="match status" value="1"/>
</dbReference>
<organism evidence="2 3">
    <name type="scientific">Salix viminalis</name>
    <name type="common">Common osier</name>
    <name type="synonym">Basket willow</name>
    <dbReference type="NCBI Taxonomy" id="40686"/>
    <lineage>
        <taxon>Eukaryota</taxon>
        <taxon>Viridiplantae</taxon>
        <taxon>Streptophyta</taxon>
        <taxon>Embryophyta</taxon>
        <taxon>Tracheophyta</taxon>
        <taxon>Spermatophyta</taxon>
        <taxon>Magnoliopsida</taxon>
        <taxon>eudicotyledons</taxon>
        <taxon>Gunneridae</taxon>
        <taxon>Pentapetalae</taxon>
        <taxon>rosids</taxon>
        <taxon>fabids</taxon>
        <taxon>Malpighiales</taxon>
        <taxon>Salicaceae</taxon>
        <taxon>Saliceae</taxon>
        <taxon>Salix</taxon>
    </lineage>
</organism>
<keyword evidence="1" id="KW-0378">Hydrolase</keyword>
<protein>
    <submittedName>
        <fullName evidence="2">AGMATINE DEIMINASE-RELATED</fullName>
    </submittedName>
</protein>
<sequence>MKGAKKMESKDERLKAQVAIRCAKAAILLSKLKSFPNRHLTTSIDDQGEEKEMLIKTMVREIGDLKMELVRERLKNKRIKLCGLMEVILQDCNAKPRLPGTRLAASYVNFYISTGGIITPQFGDQKWDDEAVRVLSQVFPNHEVVRIEGAREIVLAGGNIHCITQQQPAALPGTVKLG</sequence>
<dbReference type="PANTHER" id="PTHR31377">
    <property type="entry name" value="AGMATINE DEIMINASE-RELATED"/>
    <property type="match status" value="1"/>
</dbReference>
<dbReference type="GO" id="GO:0047632">
    <property type="term" value="F:agmatine deiminase activity"/>
    <property type="evidence" value="ECO:0007669"/>
    <property type="project" value="TreeGrafter"/>
</dbReference>
<dbReference type="GO" id="GO:0004668">
    <property type="term" value="F:protein-arginine deiminase activity"/>
    <property type="evidence" value="ECO:0007669"/>
    <property type="project" value="InterPro"/>
</dbReference>
<comment type="caution">
    <text evidence="2">The sequence shown here is derived from an EMBL/GenBank/DDBJ whole genome shotgun (WGS) entry which is preliminary data.</text>
</comment>
<evidence type="ECO:0000313" key="2">
    <source>
        <dbReference type="EMBL" id="KAJ6676901.1"/>
    </source>
</evidence>
<dbReference type="Gene3D" id="3.75.10.10">
    <property type="entry name" value="L-arginine/glycine Amidinotransferase, Chain A"/>
    <property type="match status" value="1"/>
</dbReference>
<keyword evidence="3" id="KW-1185">Reference proteome</keyword>
<dbReference type="InterPro" id="IPR007466">
    <property type="entry name" value="Peptidyl-Arg-deiminase_porph"/>
</dbReference>
<name>A0A9Q0NVW5_SALVM</name>
<accession>A0A9Q0NVW5</accession>
<gene>
    <name evidence="2" type="ORF">OIU85_010113</name>
</gene>
<evidence type="ECO:0000313" key="3">
    <source>
        <dbReference type="Proteomes" id="UP001151529"/>
    </source>
</evidence>
<reference evidence="2" key="2">
    <citation type="journal article" date="2023" name="Int. J. Mol. Sci.">
        <title>De Novo Assembly and Annotation of 11 Diverse Shrub Willow (Salix) Genomes Reveals Novel Gene Organization in Sex-Linked Regions.</title>
        <authorList>
            <person name="Hyden B."/>
            <person name="Feng K."/>
            <person name="Yates T.B."/>
            <person name="Jawdy S."/>
            <person name="Cereghino C."/>
            <person name="Smart L.B."/>
            <person name="Muchero W."/>
        </authorList>
    </citation>
    <scope>NUCLEOTIDE SEQUENCE [LARGE SCALE GENOMIC DNA]</scope>
    <source>
        <tissue evidence="2">Shoot tip</tissue>
    </source>
</reference>